<dbReference type="AlphaFoldDB" id="A0A7T6XH81"/>
<evidence type="ECO:0000313" key="3">
    <source>
        <dbReference type="Proteomes" id="UP000595662"/>
    </source>
</evidence>
<organism evidence="2 3">
    <name type="scientific">Penicillium digitatum</name>
    <name type="common">Green mold</name>
    <dbReference type="NCBI Taxonomy" id="36651"/>
    <lineage>
        <taxon>Eukaryota</taxon>
        <taxon>Fungi</taxon>
        <taxon>Dikarya</taxon>
        <taxon>Ascomycota</taxon>
        <taxon>Pezizomycotina</taxon>
        <taxon>Eurotiomycetes</taxon>
        <taxon>Eurotiomycetidae</taxon>
        <taxon>Eurotiales</taxon>
        <taxon>Aspergillaceae</taxon>
        <taxon>Penicillium</taxon>
    </lineage>
</organism>
<accession>A0A7T6XH81</accession>
<evidence type="ECO:0000313" key="2">
    <source>
        <dbReference type="EMBL" id="QQK41055.1"/>
    </source>
</evidence>
<feature type="compositionally biased region" description="Basic and acidic residues" evidence="1">
    <location>
        <begin position="1"/>
        <end position="13"/>
    </location>
</feature>
<dbReference type="GeneID" id="26235859"/>
<sequence>MPMPRYKEGDKVSYKPVGGAQSRTSKSVGLILETLGGRSSSDDEPRYKIENMHTHKSSSIKEGNIEGPAE</sequence>
<reference evidence="2 3" key="1">
    <citation type="submission" date="2020-08" db="EMBL/GenBank/DDBJ databases">
        <title>The completed genome sequence of the pathogenic ascomycete fungus Penicillium digitatum.</title>
        <authorList>
            <person name="Wang M."/>
        </authorList>
    </citation>
    <scope>NUCLEOTIDE SEQUENCE [LARGE SCALE GENOMIC DNA]</scope>
    <source>
        <strain evidence="2 3">PdW03</strain>
    </source>
</reference>
<evidence type="ECO:0000256" key="1">
    <source>
        <dbReference type="SAM" id="MobiDB-lite"/>
    </source>
</evidence>
<name>A0A7T6XH81_PENDI</name>
<dbReference type="EMBL" id="CP060774">
    <property type="protein sequence ID" value="QQK41055.1"/>
    <property type="molecule type" value="Genomic_DNA"/>
</dbReference>
<feature type="compositionally biased region" description="Basic and acidic residues" evidence="1">
    <location>
        <begin position="40"/>
        <end position="53"/>
    </location>
</feature>
<dbReference type="Proteomes" id="UP000595662">
    <property type="component" value="Chromosome 1"/>
</dbReference>
<dbReference type="VEuPathDB" id="FungiDB:PDIP_75430"/>
<dbReference type="RefSeq" id="XP_014531700.2">
    <property type="nucleotide sequence ID" value="XM_014676214.2"/>
</dbReference>
<protein>
    <submittedName>
        <fullName evidence="2">ADP-ribosylation factor 6</fullName>
    </submittedName>
</protein>
<gene>
    <name evidence="2" type="ORF">Pdw03_3909</name>
</gene>
<feature type="region of interest" description="Disordered" evidence="1">
    <location>
        <begin position="1"/>
        <end position="70"/>
    </location>
</feature>
<proteinExistence type="predicted"/>
<dbReference type="KEGG" id="pdp:PDIP_75430"/>